<feature type="signal peptide" evidence="1">
    <location>
        <begin position="1"/>
        <end position="21"/>
    </location>
</feature>
<evidence type="ECO:0000313" key="3">
    <source>
        <dbReference type="Proteomes" id="UP000245678"/>
    </source>
</evidence>
<dbReference type="AlphaFoldDB" id="A0A316HDN8"/>
<dbReference type="EMBL" id="QGHA01000003">
    <property type="protein sequence ID" value="PWK78333.1"/>
    <property type="molecule type" value="Genomic_DNA"/>
</dbReference>
<organism evidence="2 3">
    <name type="scientific">Mucilaginibacter oryzae</name>
    <dbReference type="NCBI Taxonomy" id="468058"/>
    <lineage>
        <taxon>Bacteria</taxon>
        <taxon>Pseudomonadati</taxon>
        <taxon>Bacteroidota</taxon>
        <taxon>Sphingobacteriia</taxon>
        <taxon>Sphingobacteriales</taxon>
        <taxon>Sphingobacteriaceae</taxon>
        <taxon>Mucilaginibacter</taxon>
    </lineage>
</organism>
<evidence type="ECO:0000256" key="1">
    <source>
        <dbReference type="SAM" id="SignalP"/>
    </source>
</evidence>
<accession>A0A316HDN8</accession>
<reference evidence="2 3" key="1">
    <citation type="submission" date="2018-05" db="EMBL/GenBank/DDBJ databases">
        <title>Genomic Encyclopedia of Archaeal and Bacterial Type Strains, Phase II (KMG-II): from individual species to whole genera.</title>
        <authorList>
            <person name="Goeker M."/>
        </authorList>
    </citation>
    <scope>NUCLEOTIDE SEQUENCE [LARGE SCALE GENOMIC DNA]</scope>
    <source>
        <strain evidence="2 3">DSM 19975</strain>
    </source>
</reference>
<dbReference type="Gene3D" id="2.40.10.10">
    <property type="entry name" value="Trypsin-like serine proteases"/>
    <property type="match status" value="1"/>
</dbReference>
<keyword evidence="3" id="KW-1185">Reference proteome</keyword>
<sequence length="303" mass="33950">MKYLKYCLVFSLLLSYEATKAQTSGSINEAFYENCALISYNKDGHDVFSSGFILLQEVTPNTQRWKGFLITTKHTLPQEGSINAIKLRFFTKDYNNTKNRMELTVELTDKKGRYLPKMRFNRKGADVVAIEITEEFVADGITSRGIPMGLLLSKADMKSKGFTVGDEIYNIGYPDGIYDEKNYSPMFRYGIIATLPYERYNFNKKLRDKLGLKSSIDGFLIDANVYPGSSGSMVIYKTLNTSLTGIASFSGPKGTPYILGIVSDSIPFEDISPNNIQRMGLGIVYSSDAIKETIEQGTRLSDE</sequence>
<comment type="caution">
    <text evidence="2">The sequence shown here is derived from an EMBL/GenBank/DDBJ whole genome shotgun (WGS) entry which is preliminary data.</text>
</comment>
<proteinExistence type="predicted"/>
<evidence type="ECO:0000313" key="2">
    <source>
        <dbReference type="EMBL" id="PWK78333.1"/>
    </source>
</evidence>
<dbReference type="InterPro" id="IPR043504">
    <property type="entry name" value="Peptidase_S1_PA_chymotrypsin"/>
</dbReference>
<evidence type="ECO:0008006" key="4">
    <source>
        <dbReference type="Google" id="ProtNLM"/>
    </source>
</evidence>
<dbReference type="RefSeq" id="WP_109607886.1">
    <property type="nucleotide sequence ID" value="NZ_QGHA01000003.1"/>
</dbReference>
<keyword evidence="1" id="KW-0732">Signal</keyword>
<dbReference type="InterPro" id="IPR009003">
    <property type="entry name" value="Peptidase_S1_PA"/>
</dbReference>
<gene>
    <name evidence="2" type="ORF">LX99_02175</name>
</gene>
<dbReference type="Proteomes" id="UP000245678">
    <property type="component" value="Unassembled WGS sequence"/>
</dbReference>
<protein>
    <recommendedName>
        <fullName evidence="4">Trypsin-like peptidase</fullName>
    </recommendedName>
</protein>
<name>A0A316HDN8_9SPHI</name>
<feature type="chain" id="PRO_5016269852" description="Trypsin-like peptidase" evidence="1">
    <location>
        <begin position="22"/>
        <end position="303"/>
    </location>
</feature>
<dbReference type="SUPFAM" id="SSF50494">
    <property type="entry name" value="Trypsin-like serine proteases"/>
    <property type="match status" value="1"/>
</dbReference>